<dbReference type="PROSITE" id="PS51257">
    <property type="entry name" value="PROKAR_LIPOPROTEIN"/>
    <property type="match status" value="1"/>
</dbReference>
<feature type="signal peptide" evidence="1">
    <location>
        <begin position="1"/>
        <end position="20"/>
    </location>
</feature>
<keyword evidence="1" id="KW-0732">Signal</keyword>
<dbReference type="AlphaFoldDB" id="A0A7X0XXJ7"/>
<evidence type="ECO:0000256" key="1">
    <source>
        <dbReference type="SAM" id="SignalP"/>
    </source>
</evidence>
<evidence type="ECO:0000313" key="2">
    <source>
        <dbReference type="EMBL" id="MBC1793501.1"/>
    </source>
</evidence>
<organism evidence="2 3">
    <name type="scientific">Listeria booriae</name>
    <dbReference type="NCBI Taxonomy" id="1552123"/>
    <lineage>
        <taxon>Bacteria</taxon>
        <taxon>Bacillati</taxon>
        <taxon>Bacillota</taxon>
        <taxon>Bacilli</taxon>
        <taxon>Bacillales</taxon>
        <taxon>Listeriaceae</taxon>
        <taxon>Listeria</taxon>
    </lineage>
</organism>
<protein>
    <recommendedName>
        <fullName evidence="4">Lipoprotein</fullName>
    </recommendedName>
</protein>
<name>A0A7X0XXJ7_9LIST</name>
<comment type="caution">
    <text evidence="2">The sequence shown here is derived from an EMBL/GenBank/DDBJ whole genome shotgun (WGS) entry which is preliminary data.</text>
</comment>
<sequence>MIYKRIAVIFLIVGLLFVTACSQNETTKEKNSPDDSKKIVTIDDMQKKINVDDIILTKFTKTMTDTEGKFEVVLAMKDEVYKQFKTITEPYYYTLLLPISIEKMVTTGVKSVPSNEIKELTKDEAAKKGVKVNSQEFGGDLFTFFSIEQSVQWDLHSKVKPSLDGQYDFAIQNEDLVNAFYFSDVQLFVNGFNEKGSY</sequence>
<feature type="chain" id="PRO_5039622558" description="Lipoprotein" evidence="1">
    <location>
        <begin position="21"/>
        <end position="198"/>
    </location>
</feature>
<dbReference type="EMBL" id="JAARVG010000007">
    <property type="protein sequence ID" value="MBC1793501.1"/>
    <property type="molecule type" value="Genomic_DNA"/>
</dbReference>
<proteinExistence type="predicted"/>
<gene>
    <name evidence="2" type="ORF">HCA52_08750</name>
</gene>
<evidence type="ECO:0008006" key="4">
    <source>
        <dbReference type="Google" id="ProtNLM"/>
    </source>
</evidence>
<reference evidence="2 3" key="1">
    <citation type="submission" date="2020-03" db="EMBL/GenBank/DDBJ databases">
        <title>Soil Listeria distribution.</title>
        <authorList>
            <person name="Liao J."/>
            <person name="Wiedmann M."/>
        </authorList>
    </citation>
    <scope>NUCLEOTIDE SEQUENCE [LARGE SCALE GENOMIC DNA]</scope>
    <source>
        <strain evidence="2 3">FSL L7-0978</strain>
    </source>
</reference>
<evidence type="ECO:0000313" key="3">
    <source>
        <dbReference type="Proteomes" id="UP000539064"/>
    </source>
</evidence>
<dbReference type="RefSeq" id="WP_185524103.1">
    <property type="nucleotide sequence ID" value="NZ_JAARVG010000007.1"/>
</dbReference>
<dbReference type="Proteomes" id="UP000539064">
    <property type="component" value="Unassembled WGS sequence"/>
</dbReference>
<accession>A0A7X0XXJ7</accession>